<protein>
    <recommendedName>
        <fullName evidence="1">pyridoxal kinase</fullName>
        <ecNumber evidence="1">2.7.1.35</ecNumber>
    </recommendedName>
</protein>
<evidence type="ECO:0000256" key="3">
    <source>
        <dbReference type="ARBA" id="ARBA00022741"/>
    </source>
</evidence>
<dbReference type="Proteomes" id="UP000076830">
    <property type="component" value="Chromosome"/>
</dbReference>
<dbReference type="Gene3D" id="3.40.1190.20">
    <property type="match status" value="1"/>
</dbReference>
<evidence type="ECO:0000313" key="8">
    <source>
        <dbReference type="Proteomes" id="UP000076830"/>
    </source>
</evidence>
<dbReference type="RefSeq" id="WP_067648928.1">
    <property type="nucleotide sequence ID" value="NZ_CP015249.1"/>
</dbReference>
<evidence type="ECO:0000259" key="6">
    <source>
        <dbReference type="Pfam" id="PF08543"/>
    </source>
</evidence>
<dbReference type="GO" id="GO:0008478">
    <property type="term" value="F:pyridoxal kinase activity"/>
    <property type="evidence" value="ECO:0007669"/>
    <property type="project" value="UniProtKB-EC"/>
</dbReference>
<name>A0A167H4G5_9GAMM</name>
<dbReference type="EMBL" id="CP015249">
    <property type="protein sequence ID" value="ANB18866.1"/>
    <property type="molecule type" value="Genomic_DNA"/>
</dbReference>
<dbReference type="InterPro" id="IPR013749">
    <property type="entry name" value="PM/HMP-P_kinase-1"/>
</dbReference>
<dbReference type="PANTHER" id="PTHR10534:SF15">
    <property type="entry name" value="PYRIDOXINE_PYRIDOXAL_PYRIDOXAMINE KINASE"/>
    <property type="match status" value="1"/>
</dbReference>
<dbReference type="PANTHER" id="PTHR10534">
    <property type="entry name" value="PYRIDOXAL KINASE"/>
    <property type="match status" value="1"/>
</dbReference>
<dbReference type="CDD" id="cd01173">
    <property type="entry name" value="pyridoxal_pyridoxamine_kinase"/>
    <property type="match status" value="1"/>
</dbReference>
<feature type="domain" description="Pyridoxamine kinase/Phosphomethylpyrimidine kinase" evidence="6">
    <location>
        <begin position="89"/>
        <end position="269"/>
    </location>
</feature>
<dbReference type="STRING" id="1300342.I596_2873"/>
<evidence type="ECO:0000256" key="2">
    <source>
        <dbReference type="ARBA" id="ARBA00022679"/>
    </source>
</evidence>
<dbReference type="Pfam" id="PF08543">
    <property type="entry name" value="Phos_pyr_kin"/>
    <property type="match status" value="1"/>
</dbReference>
<organism evidence="7 8">
    <name type="scientific">Dokdonella koreensis DS-123</name>
    <dbReference type="NCBI Taxonomy" id="1300342"/>
    <lineage>
        <taxon>Bacteria</taxon>
        <taxon>Pseudomonadati</taxon>
        <taxon>Pseudomonadota</taxon>
        <taxon>Gammaproteobacteria</taxon>
        <taxon>Lysobacterales</taxon>
        <taxon>Rhodanobacteraceae</taxon>
        <taxon>Dokdonella</taxon>
    </lineage>
</organism>
<dbReference type="GO" id="GO:0005829">
    <property type="term" value="C:cytosol"/>
    <property type="evidence" value="ECO:0007669"/>
    <property type="project" value="TreeGrafter"/>
</dbReference>
<gene>
    <name evidence="7" type="ORF">I596_2873</name>
</gene>
<dbReference type="AlphaFoldDB" id="A0A167H4G5"/>
<evidence type="ECO:0000313" key="7">
    <source>
        <dbReference type="EMBL" id="ANB18866.1"/>
    </source>
</evidence>
<dbReference type="InterPro" id="IPR029056">
    <property type="entry name" value="Ribokinase-like"/>
</dbReference>
<keyword evidence="4 7" id="KW-0418">Kinase</keyword>
<dbReference type="SUPFAM" id="SSF53613">
    <property type="entry name" value="Ribokinase-like"/>
    <property type="match status" value="1"/>
</dbReference>
<dbReference type="GO" id="GO:0005524">
    <property type="term" value="F:ATP binding"/>
    <property type="evidence" value="ECO:0007669"/>
    <property type="project" value="UniProtKB-KW"/>
</dbReference>
<evidence type="ECO:0000256" key="1">
    <source>
        <dbReference type="ARBA" id="ARBA00012104"/>
    </source>
</evidence>
<keyword evidence="5" id="KW-0067">ATP-binding</keyword>
<dbReference type="PATRIC" id="fig|1300342.3.peg.2800"/>
<dbReference type="NCBIfam" id="TIGR00687">
    <property type="entry name" value="pyridox_kin"/>
    <property type="match status" value="1"/>
</dbReference>
<reference evidence="7 8" key="1">
    <citation type="submission" date="2016-04" db="EMBL/GenBank/DDBJ databases">
        <title>Complete genome sequence of Dokdonella koreensis DS-123T.</title>
        <authorList>
            <person name="Kim J.F."/>
            <person name="Lee H."/>
            <person name="Kwak M.-J."/>
        </authorList>
    </citation>
    <scope>NUCLEOTIDE SEQUENCE [LARGE SCALE GENOMIC DNA]</scope>
    <source>
        <strain evidence="7 8">DS-123</strain>
    </source>
</reference>
<evidence type="ECO:0000256" key="5">
    <source>
        <dbReference type="ARBA" id="ARBA00022840"/>
    </source>
</evidence>
<dbReference type="OrthoDB" id="9800808at2"/>
<sequence length="368" mass="39050">MTPPPTALPEPLQPLAIDVVSVQSQVVYGRVGNSVAVPALQAHGLTVAAVPTVVFSNTPHYPTLHGGALPIDWFDGYLQDLIARDALRSLRAVLVGYLGSPAQAAALAHWIDRVQAMHPGLRVIVDPVIGDHDHGIYVDPGLIAACRTHLLPRAQGLAPNGFELEQLTGRPVADEADVIAAARTLLGGRTRWVVVTSAAPAAWAPGQMQVAVVTHEEARILRHPRIDAMPKGTGDLFSAVLAARLLEGAAVFDAAAHACDQVVAALERTHRARCAELLLPPVAGGGAGAEPMPCYRLVVHRHGKRLGQFESDVPDAAAAVRDIAARLHAADGYQLELWVADGERRLLESSPDGVRLLGREPLFRPTAL</sequence>
<dbReference type="KEGG" id="dko:I596_2873"/>
<evidence type="ECO:0000256" key="4">
    <source>
        <dbReference type="ARBA" id="ARBA00022777"/>
    </source>
</evidence>
<accession>A0A167H4G5</accession>
<dbReference type="GO" id="GO:0009443">
    <property type="term" value="P:pyridoxal 5'-phosphate salvage"/>
    <property type="evidence" value="ECO:0007669"/>
    <property type="project" value="InterPro"/>
</dbReference>
<dbReference type="NCBIfam" id="NF006034">
    <property type="entry name" value="PRK08176.1"/>
    <property type="match status" value="1"/>
</dbReference>
<keyword evidence="2" id="KW-0808">Transferase</keyword>
<keyword evidence="8" id="KW-1185">Reference proteome</keyword>
<dbReference type="EC" id="2.7.1.35" evidence="1"/>
<dbReference type="GO" id="GO:0008902">
    <property type="term" value="F:hydroxymethylpyrimidine kinase activity"/>
    <property type="evidence" value="ECO:0007669"/>
    <property type="project" value="TreeGrafter"/>
</dbReference>
<proteinExistence type="predicted"/>
<dbReference type="InterPro" id="IPR004625">
    <property type="entry name" value="PyrdxlKinase"/>
</dbReference>
<keyword evidence="3" id="KW-0547">Nucleotide-binding</keyword>